<protein>
    <submittedName>
        <fullName evidence="2">Membrane protein</fullName>
    </submittedName>
</protein>
<keyword evidence="1" id="KW-1133">Transmembrane helix</keyword>
<evidence type="ECO:0000313" key="3">
    <source>
        <dbReference type="Proteomes" id="UP000281594"/>
    </source>
</evidence>
<reference evidence="2 3" key="1">
    <citation type="journal article" date="2018" name="J. Biol. Chem.">
        <title>Discovery of the actinoplanic acid pathway in Streptomyces rapamycinicus reveals a genetically conserved synergism with rapamycin.</title>
        <authorList>
            <person name="Mrak P."/>
            <person name="Krastel P."/>
            <person name="Pivk Lukancic P."/>
            <person name="Tao J."/>
            <person name="Pistorius D."/>
            <person name="Moore C.M."/>
        </authorList>
    </citation>
    <scope>NUCLEOTIDE SEQUENCE [LARGE SCALE GENOMIC DNA]</scope>
    <source>
        <strain evidence="2 3">NRRL 5491</strain>
    </source>
</reference>
<proteinExistence type="predicted"/>
<keyword evidence="1" id="KW-0472">Membrane</keyword>
<dbReference type="AlphaFoldDB" id="A0A3L8QWK1"/>
<evidence type="ECO:0000256" key="1">
    <source>
        <dbReference type="SAM" id="Phobius"/>
    </source>
</evidence>
<feature type="transmembrane region" description="Helical" evidence="1">
    <location>
        <begin position="31"/>
        <end position="51"/>
    </location>
</feature>
<sequence length="91" mass="9609">MHARCGGDVGWAAFGAIVAVFQWGWGSDTLGAGAAGPVDAIALVMLIAMGYPGRATTAPPRPTRPRVTRPGRRAYFTARPAVRISSRILYP</sequence>
<dbReference type="Proteomes" id="UP000281594">
    <property type="component" value="Unassembled WGS sequence"/>
</dbReference>
<comment type="caution">
    <text evidence="2">The sequence shown here is derived from an EMBL/GenBank/DDBJ whole genome shotgun (WGS) entry which is preliminary data.</text>
</comment>
<evidence type="ECO:0000313" key="2">
    <source>
        <dbReference type="EMBL" id="RLV71705.1"/>
    </source>
</evidence>
<feature type="transmembrane region" description="Helical" evidence="1">
    <location>
        <begin position="9"/>
        <end position="25"/>
    </location>
</feature>
<accession>A0A3L8QWK1</accession>
<organism evidence="2 3">
    <name type="scientific">Streptomyces rapamycinicus (strain ATCC 29253 / DSM 41530 / NRRL 5491 / AYB-994)</name>
    <name type="common">Streptomyces hygroscopicus (strain ATCC 29253)</name>
    <dbReference type="NCBI Taxonomy" id="1343740"/>
    <lineage>
        <taxon>Bacteria</taxon>
        <taxon>Bacillati</taxon>
        <taxon>Actinomycetota</taxon>
        <taxon>Actinomycetes</taxon>
        <taxon>Kitasatosporales</taxon>
        <taxon>Streptomycetaceae</taxon>
        <taxon>Streptomyces</taxon>
        <taxon>Streptomyces violaceusniger group</taxon>
    </lineage>
</organism>
<keyword evidence="1" id="KW-0812">Transmembrane</keyword>
<gene>
    <name evidence="2" type="ORF">D3C57_144300</name>
</gene>
<name>A0A3L8QWK1_STRRN</name>
<dbReference type="EMBL" id="QYCY01000004">
    <property type="protein sequence ID" value="RLV71705.1"/>
    <property type="molecule type" value="Genomic_DNA"/>
</dbReference>